<feature type="transmembrane region" description="Helical" evidence="5">
    <location>
        <begin position="162"/>
        <end position="184"/>
    </location>
</feature>
<organism evidence="7 8">
    <name type="scientific">Metabacillus arenae</name>
    <dbReference type="NCBI Taxonomy" id="2771434"/>
    <lineage>
        <taxon>Bacteria</taxon>
        <taxon>Bacillati</taxon>
        <taxon>Bacillota</taxon>
        <taxon>Bacilli</taxon>
        <taxon>Bacillales</taxon>
        <taxon>Bacillaceae</taxon>
        <taxon>Metabacillus</taxon>
    </lineage>
</organism>
<keyword evidence="8" id="KW-1185">Reference proteome</keyword>
<comment type="caution">
    <text evidence="7">The sequence shown here is derived from an EMBL/GenBank/DDBJ whole genome shotgun (WGS) entry which is preliminary data.</text>
</comment>
<reference evidence="7" key="1">
    <citation type="submission" date="2020-09" db="EMBL/GenBank/DDBJ databases">
        <title>A novel bacterium of genus Bacillus, isolated from South China Sea.</title>
        <authorList>
            <person name="Huang H."/>
            <person name="Mo K."/>
            <person name="Hu Y."/>
        </authorList>
    </citation>
    <scope>NUCLEOTIDE SEQUENCE</scope>
    <source>
        <strain evidence="7">IB182487</strain>
    </source>
</reference>
<dbReference type="Pfam" id="PF01061">
    <property type="entry name" value="ABC2_membrane"/>
    <property type="match status" value="1"/>
</dbReference>
<feature type="transmembrane region" description="Helical" evidence="5">
    <location>
        <begin position="196"/>
        <end position="215"/>
    </location>
</feature>
<dbReference type="PIRSF" id="PIRSF006648">
    <property type="entry name" value="DrrB"/>
    <property type="match status" value="1"/>
</dbReference>
<comment type="similarity">
    <text evidence="5">Belongs to the ABC-2 integral membrane protein family.</text>
</comment>
<dbReference type="AlphaFoldDB" id="A0A926NCH4"/>
<feature type="transmembrane region" description="Helical" evidence="5">
    <location>
        <begin position="82"/>
        <end position="106"/>
    </location>
</feature>
<dbReference type="PROSITE" id="PS51012">
    <property type="entry name" value="ABC_TM2"/>
    <property type="match status" value="1"/>
</dbReference>
<dbReference type="EMBL" id="JACXAI010000002">
    <property type="protein sequence ID" value="MBD1379014.1"/>
    <property type="molecule type" value="Genomic_DNA"/>
</dbReference>
<gene>
    <name evidence="7" type="ORF">IC621_02115</name>
</gene>
<keyword evidence="2 5" id="KW-0812">Transmembrane</keyword>
<sequence>MNIPKQKTNNNVDEAMRKALLVYERPPRPSPLSASLTFGWRALLKIKHVPEQLFDITAFPIIFLLMFTYLFGGALARSTGDYLQFLLPGILVQTVTMITMYTGIDLNKDISKGIFDRFRTLPIWRPAALVGALLVDAVRYTMASTIMIVLGMALGFRPEGGTLGVLLAVVLLLVFCFSLSWIWTTLGLLMRSEKSVMGFTMMVLFPLTFASNVFVDPETMPSWLQAFVEVNPITILVTAVRSSMQGTVTFEQISLVLIVSVVLTVIFAPLTMYFYRNKK</sequence>
<evidence type="ECO:0000256" key="2">
    <source>
        <dbReference type="ARBA" id="ARBA00022692"/>
    </source>
</evidence>
<accession>A0A926NCH4</accession>
<protein>
    <recommendedName>
        <fullName evidence="5">Transport permease protein</fullName>
    </recommendedName>
</protein>
<keyword evidence="4 5" id="KW-0472">Membrane</keyword>
<evidence type="ECO:0000256" key="5">
    <source>
        <dbReference type="RuleBase" id="RU361157"/>
    </source>
</evidence>
<dbReference type="InterPro" id="IPR000412">
    <property type="entry name" value="ABC_2_transport"/>
</dbReference>
<keyword evidence="5" id="KW-1003">Cell membrane</keyword>
<proteinExistence type="inferred from homology"/>
<evidence type="ECO:0000256" key="1">
    <source>
        <dbReference type="ARBA" id="ARBA00004141"/>
    </source>
</evidence>
<dbReference type="Proteomes" id="UP000626844">
    <property type="component" value="Unassembled WGS sequence"/>
</dbReference>
<dbReference type="GO" id="GO:0140359">
    <property type="term" value="F:ABC-type transporter activity"/>
    <property type="evidence" value="ECO:0007669"/>
    <property type="project" value="InterPro"/>
</dbReference>
<dbReference type="PANTHER" id="PTHR43229">
    <property type="entry name" value="NODULATION PROTEIN J"/>
    <property type="match status" value="1"/>
</dbReference>
<evidence type="ECO:0000256" key="4">
    <source>
        <dbReference type="ARBA" id="ARBA00023136"/>
    </source>
</evidence>
<dbReference type="PANTHER" id="PTHR43229:SF2">
    <property type="entry name" value="NODULATION PROTEIN J"/>
    <property type="match status" value="1"/>
</dbReference>
<feature type="domain" description="ABC transmembrane type-2" evidence="6">
    <location>
        <begin position="51"/>
        <end position="278"/>
    </location>
</feature>
<evidence type="ECO:0000256" key="3">
    <source>
        <dbReference type="ARBA" id="ARBA00022989"/>
    </source>
</evidence>
<evidence type="ECO:0000313" key="8">
    <source>
        <dbReference type="Proteomes" id="UP000626844"/>
    </source>
</evidence>
<feature type="transmembrane region" description="Helical" evidence="5">
    <location>
        <begin position="127"/>
        <end position="156"/>
    </location>
</feature>
<dbReference type="GO" id="GO:0043190">
    <property type="term" value="C:ATP-binding cassette (ABC) transporter complex"/>
    <property type="evidence" value="ECO:0007669"/>
    <property type="project" value="InterPro"/>
</dbReference>
<dbReference type="InterPro" id="IPR051784">
    <property type="entry name" value="Nod_factor_ABC_transporter"/>
</dbReference>
<evidence type="ECO:0000259" key="6">
    <source>
        <dbReference type="PROSITE" id="PS51012"/>
    </source>
</evidence>
<name>A0A926NCH4_9BACI</name>
<feature type="transmembrane region" description="Helical" evidence="5">
    <location>
        <begin position="253"/>
        <end position="275"/>
    </location>
</feature>
<dbReference type="InterPro" id="IPR047817">
    <property type="entry name" value="ABC2_TM_bact-type"/>
</dbReference>
<comment type="subcellular location">
    <subcellularLocation>
        <location evidence="5">Cell membrane</location>
        <topology evidence="5">Multi-pass membrane protein</topology>
    </subcellularLocation>
    <subcellularLocation>
        <location evidence="1">Membrane</location>
        <topology evidence="1">Multi-pass membrane protein</topology>
    </subcellularLocation>
</comment>
<keyword evidence="3 5" id="KW-1133">Transmembrane helix</keyword>
<dbReference type="InterPro" id="IPR013525">
    <property type="entry name" value="ABC2_TM"/>
</dbReference>
<evidence type="ECO:0000313" key="7">
    <source>
        <dbReference type="EMBL" id="MBD1379014.1"/>
    </source>
</evidence>
<feature type="transmembrane region" description="Helical" evidence="5">
    <location>
        <begin position="53"/>
        <end position="76"/>
    </location>
</feature>
<keyword evidence="5" id="KW-0813">Transport</keyword>